<protein>
    <submittedName>
        <fullName evidence="1">Uncharacterized protein</fullName>
    </submittedName>
</protein>
<dbReference type="AlphaFoldDB" id="A0A2H3KJW2"/>
<dbReference type="Proteomes" id="UP000220828">
    <property type="component" value="Unassembled WGS sequence"/>
</dbReference>
<proteinExistence type="predicted"/>
<evidence type="ECO:0000313" key="2">
    <source>
        <dbReference type="Proteomes" id="UP000220828"/>
    </source>
</evidence>
<name>A0A2H3KJW2_9FLAO</name>
<dbReference type="EMBL" id="PCMW01000081">
    <property type="protein sequence ID" value="PDS22681.1"/>
    <property type="molecule type" value="Genomic_DNA"/>
</dbReference>
<organism evidence="1 2">
    <name type="scientific">Flavobacterium branchiophilum</name>
    <dbReference type="NCBI Taxonomy" id="55197"/>
    <lineage>
        <taxon>Bacteria</taxon>
        <taxon>Pseudomonadati</taxon>
        <taxon>Bacteroidota</taxon>
        <taxon>Flavobacteriia</taxon>
        <taxon>Flavobacteriales</taxon>
        <taxon>Flavobacteriaceae</taxon>
        <taxon>Flavobacterium</taxon>
    </lineage>
</organism>
<sequence>MIMGAKNYEAALGRWMNVDPLAEKYFNDTPNFILNNPTNEIDPDRMDKYIIDSNGKTTLTLRENKNDILFVMDKKGKIIDTNKDGKTND</sequence>
<dbReference type="Gene3D" id="2.180.10.10">
    <property type="entry name" value="RHS repeat-associated core"/>
    <property type="match status" value="1"/>
</dbReference>
<accession>A0A2H3KJW2</accession>
<gene>
    <name evidence="1" type="ORF">B0A77_12810</name>
</gene>
<reference evidence="1 2" key="1">
    <citation type="submission" date="2017-09" db="EMBL/GenBank/DDBJ databases">
        <title>Whole genomes of Flavobacteriaceae.</title>
        <authorList>
            <person name="Stine C."/>
            <person name="Li C."/>
            <person name="Tadesse D."/>
        </authorList>
    </citation>
    <scope>NUCLEOTIDE SEQUENCE [LARGE SCALE GENOMIC DNA]</scope>
    <source>
        <strain evidence="1 2">ATCC 35036</strain>
    </source>
</reference>
<comment type="caution">
    <text evidence="1">The sequence shown here is derived from an EMBL/GenBank/DDBJ whole genome shotgun (WGS) entry which is preliminary data.</text>
</comment>
<evidence type="ECO:0000313" key="1">
    <source>
        <dbReference type="EMBL" id="PDS22681.1"/>
    </source>
</evidence>